<keyword evidence="1" id="KW-0472">Membrane</keyword>
<accession>A0A4R3UPP2</accession>
<dbReference type="OrthoDB" id="8648490at2"/>
<feature type="transmembrane region" description="Helical" evidence="1">
    <location>
        <begin position="43"/>
        <end position="63"/>
    </location>
</feature>
<keyword evidence="1" id="KW-0812">Transmembrane</keyword>
<dbReference type="AlphaFoldDB" id="A0A4R3UPP2"/>
<evidence type="ECO:0000313" key="3">
    <source>
        <dbReference type="Proteomes" id="UP000294692"/>
    </source>
</evidence>
<comment type="caution">
    <text evidence="2">The sequence shown here is derived from an EMBL/GenBank/DDBJ whole genome shotgun (WGS) entry which is preliminary data.</text>
</comment>
<dbReference type="RefSeq" id="WP_132478086.1">
    <property type="nucleotide sequence ID" value="NZ_SMBX01000011.1"/>
</dbReference>
<keyword evidence="1" id="KW-1133">Transmembrane helix</keyword>
<keyword evidence="3" id="KW-1185">Reference proteome</keyword>
<dbReference type="Proteomes" id="UP000294692">
    <property type="component" value="Unassembled WGS sequence"/>
</dbReference>
<reference evidence="2 3" key="1">
    <citation type="submission" date="2019-03" db="EMBL/GenBank/DDBJ databases">
        <title>Genomic Encyclopedia of Type Strains, Phase IV (KMG-IV): sequencing the most valuable type-strain genomes for metagenomic binning, comparative biology and taxonomic classification.</title>
        <authorList>
            <person name="Goeker M."/>
        </authorList>
    </citation>
    <scope>NUCLEOTIDE SEQUENCE [LARGE SCALE GENOMIC DNA]</scope>
    <source>
        <strain evidence="2 3">DSM 100048</strain>
    </source>
</reference>
<gene>
    <name evidence="2" type="ORF">EV686_11187</name>
</gene>
<evidence type="ECO:0000313" key="2">
    <source>
        <dbReference type="EMBL" id="TCU93735.1"/>
    </source>
</evidence>
<protein>
    <recommendedName>
        <fullName evidence="4">YcxB-like protein</fullName>
    </recommendedName>
</protein>
<name>A0A4R3UPP2_9BURK</name>
<feature type="transmembrane region" description="Helical" evidence="1">
    <location>
        <begin position="294"/>
        <end position="315"/>
    </location>
</feature>
<feature type="transmembrane region" description="Helical" evidence="1">
    <location>
        <begin position="250"/>
        <end position="272"/>
    </location>
</feature>
<feature type="transmembrane region" description="Helical" evidence="1">
    <location>
        <begin position="83"/>
        <end position="103"/>
    </location>
</feature>
<evidence type="ECO:0008006" key="4">
    <source>
        <dbReference type="Google" id="ProtNLM"/>
    </source>
</evidence>
<proteinExistence type="predicted"/>
<evidence type="ECO:0000256" key="1">
    <source>
        <dbReference type="SAM" id="Phobius"/>
    </source>
</evidence>
<dbReference type="EMBL" id="SMBX01000011">
    <property type="protein sequence ID" value="TCU93735.1"/>
    <property type="molecule type" value="Genomic_DNA"/>
</dbReference>
<sequence length="415" mass="47325">MGGDAAAEPPEAFTIAAPIDLQDRIAAALFTYSDLFAAARRRLLYILGWVVPVLLAMTGFSSWQEGDRQDISAFVSRFAADLLGLGGLPILVVVVPVLLYYAIQPTLVRSRLKRWYRDERLDQPISATYRFEPGGITVFLPGRRTVLACSRISGVAETTTHLFIQLKDIEDVLTLPLRLLSGEQIAHIKAWAASCHAGAVGAAHSLPEQEAPPDRPPLLSTRFQLTEEDRAVALGWQMERPGMWRRRRRGFILAFLATALIVPLIFGFLWLLDPVRVPLRYALPLFVEMFATTFWQYVLGFWALIAVIIVLHPWARRRHARQLARQIQKRVQAYEYEVRLYDDRLEVWQDGWRNSFETASLEGIERRDEHFILLRKEDEPLILPLRALDGDKLSIFERAIARRIGGENHRPEART</sequence>
<organism evidence="2 3">
    <name type="scientific">Paracandidimonas soli</name>
    <dbReference type="NCBI Taxonomy" id="1917182"/>
    <lineage>
        <taxon>Bacteria</taxon>
        <taxon>Pseudomonadati</taxon>
        <taxon>Pseudomonadota</taxon>
        <taxon>Betaproteobacteria</taxon>
        <taxon>Burkholderiales</taxon>
        <taxon>Alcaligenaceae</taxon>
        <taxon>Paracandidimonas</taxon>
    </lineage>
</organism>